<dbReference type="EMBL" id="CATQJL010000305">
    <property type="protein sequence ID" value="CAJ0603386.1"/>
    <property type="molecule type" value="Genomic_DNA"/>
</dbReference>
<organism evidence="1 2">
    <name type="scientific">Cylicocyclus nassatus</name>
    <name type="common">Nematode worm</name>
    <dbReference type="NCBI Taxonomy" id="53992"/>
    <lineage>
        <taxon>Eukaryota</taxon>
        <taxon>Metazoa</taxon>
        <taxon>Ecdysozoa</taxon>
        <taxon>Nematoda</taxon>
        <taxon>Chromadorea</taxon>
        <taxon>Rhabditida</taxon>
        <taxon>Rhabditina</taxon>
        <taxon>Rhabditomorpha</taxon>
        <taxon>Strongyloidea</taxon>
        <taxon>Strongylidae</taxon>
        <taxon>Cylicocyclus</taxon>
    </lineage>
</organism>
<dbReference type="Proteomes" id="UP001176961">
    <property type="component" value="Unassembled WGS sequence"/>
</dbReference>
<gene>
    <name evidence="1" type="ORF">CYNAS_LOCUS15369</name>
</gene>
<protein>
    <submittedName>
        <fullName evidence="1">Uncharacterized protein</fullName>
    </submittedName>
</protein>
<dbReference type="Pfam" id="PF00748">
    <property type="entry name" value="Calpain_inhib"/>
    <property type="match status" value="1"/>
</dbReference>
<name>A0AA36H419_CYLNA</name>
<keyword evidence="2" id="KW-1185">Reference proteome</keyword>
<comment type="caution">
    <text evidence="1">The sequence shown here is derived from an EMBL/GenBank/DDBJ whole genome shotgun (WGS) entry which is preliminary data.</text>
</comment>
<reference evidence="1" key="1">
    <citation type="submission" date="2023-07" db="EMBL/GenBank/DDBJ databases">
        <authorList>
            <consortium name="CYATHOMIX"/>
        </authorList>
    </citation>
    <scope>NUCLEOTIDE SEQUENCE</scope>
    <source>
        <strain evidence="1">N/A</strain>
    </source>
</reference>
<sequence>MYRNQTNINAAFQTYSPKQGERDDTIPPEYRHLLNKEAPVSDQLEALAKDIKDPHELLDLLTQLEFVFAGPGKAGPNRSTPPPRHRYGDFMSSYKRTTQAPWRWNRPGSNSEQPNDQVTSVRFELYYSVRLSNAMMKQAPMPLGHNTRAAPYVTDKLGVRHY</sequence>
<evidence type="ECO:0000313" key="2">
    <source>
        <dbReference type="Proteomes" id="UP001176961"/>
    </source>
</evidence>
<proteinExistence type="predicted"/>
<accession>A0AA36H419</accession>
<dbReference type="InterPro" id="IPR001259">
    <property type="entry name" value="Prot_inh_calpain"/>
</dbReference>
<evidence type="ECO:0000313" key="1">
    <source>
        <dbReference type="EMBL" id="CAJ0603386.1"/>
    </source>
</evidence>
<dbReference type="AlphaFoldDB" id="A0AA36H419"/>